<reference evidence="4 5" key="1">
    <citation type="submission" date="2016-03" db="EMBL/GenBank/DDBJ databases">
        <title>Fine-scale spatial genetic structure of a fungal parasite of coffee scale insects.</title>
        <authorList>
            <person name="Jackson D."/>
            <person name="Zemenick K.A."/>
            <person name="Malloure B."/>
            <person name="Quandt C.A."/>
            <person name="James T.Y."/>
        </authorList>
    </citation>
    <scope>NUCLEOTIDE SEQUENCE [LARGE SCALE GENOMIC DNA]</scope>
    <source>
        <strain evidence="4 5">UM487</strain>
    </source>
</reference>
<keyword evidence="5" id="KW-1185">Reference proteome</keyword>
<evidence type="ECO:0000313" key="4">
    <source>
        <dbReference type="EMBL" id="OAR02841.1"/>
    </source>
</evidence>
<name>A0A179IML6_CORDF</name>
<dbReference type="GO" id="GO:0005576">
    <property type="term" value="C:extracellular region"/>
    <property type="evidence" value="ECO:0007669"/>
    <property type="project" value="TreeGrafter"/>
</dbReference>
<dbReference type="OrthoDB" id="73875at2759"/>
<dbReference type="OMA" id="WEIDAFP"/>
<dbReference type="GO" id="GO:0008843">
    <property type="term" value="F:endochitinase activity"/>
    <property type="evidence" value="ECO:0007669"/>
    <property type="project" value="UniProtKB-EC"/>
</dbReference>
<dbReference type="Gene3D" id="3.20.20.80">
    <property type="entry name" value="Glycosidases"/>
    <property type="match status" value="1"/>
</dbReference>
<dbReference type="PANTHER" id="PTHR11177:SF337">
    <property type="entry name" value="CHITINASE"/>
    <property type="match status" value="1"/>
</dbReference>
<evidence type="ECO:0000256" key="1">
    <source>
        <dbReference type="ARBA" id="ARBA00012729"/>
    </source>
</evidence>
<gene>
    <name evidence="4" type="ORF">LLEC1_07421</name>
</gene>
<dbReference type="PANTHER" id="PTHR11177">
    <property type="entry name" value="CHITINASE"/>
    <property type="match status" value="1"/>
</dbReference>
<dbReference type="GO" id="GO:0005975">
    <property type="term" value="P:carbohydrate metabolic process"/>
    <property type="evidence" value="ECO:0007669"/>
    <property type="project" value="InterPro"/>
</dbReference>
<protein>
    <recommendedName>
        <fullName evidence="1">chitinase</fullName>
        <ecNumber evidence="1">3.2.1.14</ecNumber>
    </recommendedName>
</protein>
<dbReference type="SMART" id="SM00636">
    <property type="entry name" value="Glyco_18"/>
    <property type="match status" value="1"/>
</dbReference>
<evidence type="ECO:0000313" key="5">
    <source>
        <dbReference type="Proteomes" id="UP000243081"/>
    </source>
</evidence>
<dbReference type="InterPro" id="IPR050314">
    <property type="entry name" value="Glycosyl_Hydrlase_18"/>
</dbReference>
<organism evidence="4 5">
    <name type="scientific">Cordyceps confragosa</name>
    <name type="common">Lecanicillium lecanii</name>
    <dbReference type="NCBI Taxonomy" id="2714763"/>
    <lineage>
        <taxon>Eukaryota</taxon>
        <taxon>Fungi</taxon>
        <taxon>Dikarya</taxon>
        <taxon>Ascomycota</taxon>
        <taxon>Pezizomycotina</taxon>
        <taxon>Sordariomycetes</taxon>
        <taxon>Hypocreomycetidae</taxon>
        <taxon>Hypocreales</taxon>
        <taxon>Cordycipitaceae</taxon>
        <taxon>Akanthomyces</taxon>
    </lineage>
</organism>
<proteinExistence type="predicted"/>
<feature type="domain" description="GH18" evidence="3">
    <location>
        <begin position="20"/>
        <end position="371"/>
    </location>
</feature>
<feature type="signal peptide" evidence="2">
    <location>
        <begin position="1"/>
        <end position="18"/>
    </location>
</feature>
<dbReference type="InterPro" id="IPR017853">
    <property type="entry name" value="GH"/>
</dbReference>
<dbReference type="InterPro" id="IPR011583">
    <property type="entry name" value="Chitinase_II/V-like_cat"/>
</dbReference>
<comment type="caution">
    <text evidence="4">The sequence shown here is derived from an EMBL/GenBank/DDBJ whole genome shotgun (WGS) entry which is preliminary data.</text>
</comment>
<dbReference type="SUPFAM" id="SSF51445">
    <property type="entry name" value="(Trans)glycosidases"/>
    <property type="match status" value="1"/>
</dbReference>
<dbReference type="GO" id="GO:0006032">
    <property type="term" value="P:chitin catabolic process"/>
    <property type="evidence" value="ECO:0007669"/>
    <property type="project" value="TreeGrafter"/>
</dbReference>
<dbReference type="EMBL" id="LUKN01000488">
    <property type="protein sequence ID" value="OAR02841.1"/>
    <property type="molecule type" value="Genomic_DNA"/>
</dbReference>
<dbReference type="AlphaFoldDB" id="A0A179IML6"/>
<sequence length="371" mass="40223">MKTSPLTLLAAATTAAAAVPRNVMYLDKWHKTTLPPRDVTAGINYVNTAFAPSTLFNSNSSYTPFIPLEDVRKLFDEGTKVCMSIGGWGYNEGFDTAAVSDESRKRYATNVADALTNLGYDCVDIDWEYPGGNGQDYKQNPNSGKVAEIDTYPLLLHEIKAAIGDKELSIAAPGKERDMIAYTAAQVPKIAAEVDFVNVVAYDLINRRDNVTKHHSSVEGSLATIETYLARGVPAGKLNLGFGFFAKWFTTKDGATCDEPTGCPTAVLENPDGSDPGLSGSVTFETENYSKGGAFLNAITNGKPDPVKGGQWYWDAAAKVYWTWDTPEFIARKVAEIVKAKKLGGVAGWSLGEDSHDWSHVRALQSNLKSL</sequence>
<dbReference type="PROSITE" id="PS51910">
    <property type="entry name" value="GH18_2"/>
    <property type="match status" value="1"/>
</dbReference>
<dbReference type="Pfam" id="PF00704">
    <property type="entry name" value="Glyco_hydro_18"/>
    <property type="match status" value="1"/>
</dbReference>
<accession>A0A179IML6</accession>
<dbReference type="EC" id="3.2.1.14" evidence="1"/>
<dbReference type="GO" id="GO:0008061">
    <property type="term" value="F:chitin binding"/>
    <property type="evidence" value="ECO:0007669"/>
    <property type="project" value="InterPro"/>
</dbReference>
<dbReference type="Proteomes" id="UP000243081">
    <property type="component" value="Unassembled WGS sequence"/>
</dbReference>
<dbReference type="InterPro" id="IPR001223">
    <property type="entry name" value="Glyco_hydro18_cat"/>
</dbReference>
<keyword evidence="2" id="KW-0732">Signal</keyword>
<evidence type="ECO:0000259" key="3">
    <source>
        <dbReference type="PROSITE" id="PS51910"/>
    </source>
</evidence>
<evidence type="ECO:0000256" key="2">
    <source>
        <dbReference type="SAM" id="SignalP"/>
    </source>
</evidence>
<feature type="chain" id="PRO_5008104652" description="chitinase" evidence="2">
    <location>
        <begin position="19"/>
        <end position="371"/>
    </location>
</feature>